<evidence type="ECO:0000256" key="5">
    <source>
        <dbReference type="ARBA" id="ARBA00023136"/>
    </source>
</evidence>
<dbReference type="Pfam" id="PF07690">
    <property type="entry name" value="MFS_1"/>
    <property type="match status" value="1"/>
</dbReference>
<feature type="transmembrane region" description="Helical" evidence="6">
    <location>
        <begin position="103"/>
        <end position="126"/>
    </location>
</feature>
<feature type="transmembrane region" description="Helical" evidence="6">
    <location>
        <begin position="51"/>
        <end position="71"/>
    </location>
</feature>
<evidence type="ECO:0000259" key="7">
    <source>
        <dbReference type="PROSITE" id="PS50850"/>
    </source>
</evidence>
<feature type="domain" description="Major facilitator superfamily (MFS) profile" evidence="7">
    <location>
        <begin position="217"/>
        <end position="410"/>
    </location>
</feature>
<keyword evidence="8" id="KW-0614">Plasmid</keyword>
<dbReference type="KEGG" id="bmu:Bmul_6301"/>
<dbReference type="GO" id="GO:0016020">
    <property type="term" value="C:membrane"/>
    <property type="evidence" value="ECO:0007669"/>
    <property type="project" value="UniProtKB-SubCell"/>
</dbReference>
<reference evidence="8 9" key="1">
    <citation type="submission" date="2007-04" db="EMBL/GenBank/DDBJ databases">
        <title>Complete genome sequence of Burkholderia multivorans ATCC 17616.</title>
        <authorList>
            <person name="Ohtsubo Y."/>
            <person name="Yamashita A."/>
            <person name="Kurokawa K."/>
            <person name="Takami H."/>
            <person name="Yuhara S."/>
            <person name="Nishiyama E."/>
            <person name="Endo R."/>
            <person name="Miyazaki R."/>
            <person name="Ono A."/>
            <person name="Yano K."/>
            <person name="Ito M."/>
            <person name="Sota M."/>
            <person name="Yuji N."/>
            <person name="Hattori M."/>
            <person name="Tsuda M."/>
        </authorList>
    </citation>
    <scope>NUCLEOTIDE SEQUENCE [LARGE SCALE GENOMIC DNA]</scope>
    <source>
        <strain evidence="9">ATCC 17616 / 249</strain>
        <plasmid evidence="9">Plasmid pTGL1</plasmid>
    </source>
</reference>
<evidence type="ECO:0000313" key="8">
    <source>
        <dbReference type="EMBL" id="BAG48048.1"/>
    </source>
</evidence>
<evidence type="ECO:0000256" key="3">
    <source>
        <dbReference type="ARBA" id="ARBA00022692"/>
    </source>
</evidence>
<dbReference type="EMBL" id="AP009388">
    <property type="protein sequence ID" value="BAG48048.1"/>
    <property type="molecule type" value="Genomic_DNA"/>
</dbReference>
<dbReference type="InterPro" id="IPR011701">
    <property type="entry name" value="MFS"/>
</dbReference>
<feature type="transmembrane region" description="Helical" evidence="6">
    <location>
        <begin position="283"/>
        <end position="301"/>
    </location>
</feature>
<dbReference type="PANTHER" id="PTHR43385">
    <property type="entry name" value="RIBOFLAVIN TRANSPORTER RIBJ"/>
    <property type="match status" value="1"/>
</dbReference>
<feature type="transmembrane region" description="Helical" evidence="6">
    <location>
        <begin position="217"/>
        <end position="241"/>
    </location>
</feature>
<dbReference type="eggNOG" id="COG2807">
    <property type="taxonomic scope" value="Bacteria"/>
</dbReference>
<keyword evidence="5 6" id="KW-0472">Membrane</keyword>
<dbReference type="GO" id="GO:0022857">
    <property type="term" value="F:transmembrane transporter activity"/>
    <property type="evidence" value="ECO:0007669"/>
    <property type="project" value="InterPro"/>
</dbReference>
<protein>
    <submittedName>
        <fullName evidence="8">Permease of the major facilitator superfamily</fullName>
    </submittedName>
</protein>
<dbReference type="KEGG" id="bmj:BMULJ_06261"/>
<evidence type="ECO:0000256" key="6">
    <source>
        <dbReference type="SAM" id="Phobius"/>
    </source>
</evidence>
<feature type="transmembrane region" description="Helical" evidence="6">
    <location>
        <begin position="373"/>
        <end position="393"/>
    </location>
</feature>
<dbReference type="Proteomes" id="UP000008815">
    <property type="component" value="Plasmid pTGL1"/>
</dbReference>
<dbReference type="SUPFAM" id="SSF103473">
    <property type="entry name" value="MFS general substrate transporter"/>
    <property type="match status" value="1"/>
</dbReference>
<dbReference type="GeneID" id="93168755"/>
<evidence type="ECO:0000256" key="4">
    <source>
        <dbReference type="ARBA" id="ARBA00022989"/>
    </source>
</evidence>
<accession>A0A0H3L016</accession>
<sequence>MSTHAPRPHAWLTPSLGLTQIVGWGSMFYAYGVLMQPMQDELGLSKPVVVGAYSVALLISGLLSTSAGSIIDRVGGRALMAGGSLLAALMLVCLSRVNNVVGLYLVWAGIGVAMSATLYQPAFTVITQIFGNDYRRAITHLTLFGGFASTVFWPLTQTLLQHVGWRDTWQLYAGANLAICVPVHVALPSRSHAPHGVTPTQTEQPAANLGAVLRDPAFYLVTAAVTLNALVFAAMSLHMIAVLQAHGISAANAAWVGALVGPMQVLGRVLETTIGKRASTRQVGMAAMALLPLSLVLLFASGTWLPVYVVFAALYGIGNGVMTIVRGALPAELYGRTAYGAISGAMATPVQIAIAAGPFVASLLYVAGNGYPGTLLALAGIGATGAILFRYAILHLRHHAVPLSKQGIST</sequence>
<evidence type="ECO:0000256" key="1">
    <source>
        <dbReference type="ARBA" id="ARBA00004141"/>
    </source>
</evidence>
<dbReference type="PANTHER" id="PTHR43385:SF1">
    <property type="entry name" value="RIBOFLAVIN TRANSPORTER RIBJ"/>
    <property type="match status" value="1"/>
</dbReference>
<feature type="transmembrane region" description="Helical" evidence="6">
    <location>
        <begin position="12"/>
        <end position="31"/>
    </location>
</feature>
<feature type="transmembrane region" description="Helical" evidence="6">
    <location>
        <begin position="341"/>
        <end position="367"/>
    </location>
</feature>
<dbReference type="InterPro" id="IPR036259">
    <property type="entry name" value="MFS_trans_sf"/>
</dbReference>
<feature type="transmembrane region" description="Helical" evidence="6">
    <location>
        <begin position="78"/>
        <end position="97"/>
    </location>
</feature>
<dbReference type="AlphaFoldDB" id="A0A0H3L016"/>
<dbReference type="InterPro" id="IPR020846">
    <property type="entry name" value="MFS_dom"/>
</dbReference>
<feature type="transmembrane region" description="Helical" evidence="6">
    <location>
        <begin position="307"/>
        <end position="329"/>
    </location>
</feature>
<organism evidence="8 9">
    <name type="scientific">Burkholderia multivorans (strain ATCC 17616 / 249)</name>
    <dbReference type="NCBI Taxonomy" id="395019"/>
    <lineage>
        <taxon>Bacteria</taxon>
        <taxon>Pseudomonadati</taxon>
        <taxon>Pseudomonadota</taxon>
        <taxon>Betaproteobacteria</taxon>
        <taxon>Burkholderiales</taxon>
        <taxon>Burkholderiaceae</taxon>
        <taxon>Burkholderia</taxon>
        <taxon>Burkholderia cepacia complex</taxon>
    </lineage>
</organism>
<comment type="subcellular location">
    <subcellularLocation>
        <location evidence="1">Membrane</location>
        <topology evidence="1">Multi-pass membrane protein</topology>
    </subcellularLocation>
</comment>
<keyword evidence="9" id="KW-1185">Reference proteome</keyword>
<gene>
    <name evidence="8" type="ordered locus">BMULJ_06261</name>
</gene>
<dbReference type="PROSITE" id="PS50850">
    <property type="entry name" value="MFS"/>
    <property type="match status" value="1"/>
</dbReference>
<dbReference type="Gene3D" id="1.20.1250.20">
    <property type="entry name" value="MFS general substrate transporter like domains"/>
    <property type="match status" value="1"/>
</dbReference>
<keyword evidence="3 6" id="KW-0812">Transmembrane</keyword>
<dbReference type="CDD" id="cd17355">
    <property type="entry name" value="MFS_YcxA_like"/>
    <property type="match status" value="1"/>
</dbReference>
<evidence type="ECO:0000256" key="2">
    <source>
        <dbReference type="ARBA" id="ARBA00022448"/>
    </source>
</evidence>
<geneLocation type="plasmid" evidence="8 9">
    <name>pTGL1</name>
</geneLocation>
<feature type="transmembrane region" description="Helical" evidence="6">
    <location>
        <begin position="253"/>
        <end position="271"/>
    </location>
</feature>
<dbReference type="RefSeq" id="WP_009693509.1">
    <property type="nucleotide sequence ID" value="NC_010070.1"/>
</dbReference>
<keyword evidence="4 6" id="KW-1133">Transmembrane helix</keyword>
<proteinExistence type="predicted"/>
<keyword evidence="2" id="KW-0813">Transport</keyword>
<evidence type="ECO:0000313" key="9">
    <source>
        <dbReference type="Proteomes" id="UP000008815"/>
    </source>
</evidence>
<dbReference type="HOGENOM" id="CLU_001265_59_0_4"/>
<name>A0A0H3L016_BURM1</name>
<dbReference type="InterPro" id="IPR052983">
    <property type="entry name" value="MFS_Riboflavin_Transporter"/>
</dbReference>